<dbReference type="RefSeq" id="WP_020976602.1">
    <property type="nucleotide sequence ID" value="NC_022198.1"/>
</dbReference>
<accession>U3GVT0</accession>
<feature type="region of interest" description="Disordered" evidence="1">
    <location>
        <begin position="1"/>
        <end position="23"/>
    </location>
</feature>
<name>U3GVT0_9CORY</name>
<evidence type="ECO:0000313" key="2">
    <source>
        <dbReference type="EMBL" id="AGU15444.1"/>
    </source>
</evidence>
<reference evidence="2 3" key="1">
    <citation type="journal article" date="2013" name="Genome Announc.">
        <title>Whole-Genome Sequence of the Clinical Strain Corynebacterium argentoratense DSM 44202, Isolated from a Human Throat Specimen.</title>
        <authorList>
            <person name="Bomholt C."/>
            <person name="Glaub A."/>
            <person name="Gravermann K."/>
            <person name="Albersmeier A."/>
            <person name="Brinkrolf K."/>
            <person name="Ruckert C."/>
            <person name="Tauch A."/>
        </authorList>
    </citation>
    <scope>NUCLEOTIDE SEQUENCE [LARGE SCALE GENOMIC DNA]</scope>
    <source>
        <strain evidence="2">DSM 44202</strain>
    </source>
</reference>
<keyword evidence="3" id="KW-1185">Reference proteome</keyword>
<evidence type="ECO:0000313" key="3">
    <source>
        <dbReference type="Proteomes" id="UP000016943"/>
    </source>
</evidence>
<evidence type="ECO:0000256" key="1">
    <source>
        <dbReference type="SAM" id="MobiDB-lite"/>
    </source>
</evidence>
<dbReference type="HOGENOM" id="CLU_1319120_0_0_11"/>
<dbReference type="GeneID" id="78250088"/>
<dbReference type="PATRIC" id="fig|1348662.3.peg.1295"/>
<sequence>MPDFDETVPETLSAPHGNAHPSSFHPGPQSAYKFIALFKAKSKQLNSSHAFSDPTLPSGYFPGAASVILTMCHSGLQHLTLQEVETRLKTIDARNRPTSNDEHEALRLYYFYGDGRTWDECVRDKTLLLKHEQQVLDLLDNPDLLEELKSPHMPGSSLAPLNLQEFIEHLNELDDPDTYVRQLFSNGPVSFKRPDGFPSDLGDLFDRE</sequence>
<dbReference type="EMBL" id="CP006365">
    <property type="protein sequence ID" value="AGU15444.1"/>
    <property type="molecule type" value="Genomic_DNA"/>
</dbReference>
<proteinExistence type="predicted"/>
<gene>
    <name evidence="2" type="ORF">CARG_06600</name>
</gene>
<dbReference type="AlphaFoldDB" id="U3GVT0"/>
<protein>
    <submittedName>
        <fullName evidence="2">Uncharacterized protein</fullName>
    </submittedName>
</protein>
<organism evidence="2 3">
    <name type="scientific">Corynebacterium argentoratense DSM 44202</name>
    <dbReference type="NCBI Taxonomy" id="1348662"/>
    <lineage>
        <taxon>Bacteria</taxon>
        <taxon>Bacillati</taxon>
        <taxon>Actinomycetota</taxon>
        <taxon>Actinomycetes</taxon>
        <taxon>Mycobacteriales</taxon>
        <taxon>Corynebacteriaceae</taxon>
        <taxon>Corynebacterium</taxon>
    </lineage>
</organism>
<dbReference type="KEGG" id="caz:CARG_06600"/>
<dbReference type="Proteomes" id="UP000016943">
    <property type="component" value="Chromosome"/>
</dbReference>